<gene>
    <name evidence="2" type="ORF">INF28_01685</name>
</gene>
<dbReference type="Proteomes" id="UP000806542">
    <property type="component" value="Unassembled WGS sequence"/>
</dbReference>
<evidence type="ECO:0000313" key="2">
    <source>
        <dbReference type="EMBL" id="MBE5039181.1"/>
    </source>
</evidence>
<evidence type="ECO:0000313" key="3">
    <source>
        <dbReference type="Proteomes" id="UP000806542"/>
    </source>
</evidence>
<keyword evidence="3" id="KW-1185">Reference proteome</keyword>
<feature type="transmembrane region" description="Helical" evidence="1">
    <location>
        <begin position="14"/>
        <end position="35"/>
    </location>
</feature>
<feature type="transmembrane region" description="Helical" evidence="1">
    <location>
        <begin position="79"/>
        <end position="100"/>
    </location>
</feature>
<sequence length="413" mass="47091">MKHSALHTSNQKDFFSAAGTVILSLLAVYGILWAFTADSLFGSATYNSYVLEAMRWLEGHLDLGRNYDYLEIAQYGGKYYVSFPPIPAVILLPFAALFGLHTPDHLIAVTIGMIGALYALRLAFSAGMGFPAAVLWTLLLTIGSNFLHIGYRADVWYFAQTCAFTFTMMSLYYAAEGGIKKAALPLFCLSLAVGCRPLNMVYLPLVLYLLFVTCRQNGGFFSCLRRFWWYLLPPLLVGGFLMLLNYLRFDNVFEFGHNYLPEFSEESPNGQFYLGYIPQNLKQMFRLPQLENGRLVFPIFNGAALWLFSPIFLPWLVFGIWAAVKHPKQKITWLCLLLPVLHLLLLCAHKTLGGWQFGNRYTVDLLPCIFFAVVYWQKNRDPKPDSWYLFPLLFWGMGMNLVGTIALMEQWIH</sequence>
<accession>A0A9D5LWS3</accession>
<feature type="transmembrane region" description="Helical" evidence="1">
    <location>
        <begin position="186"/>
        <end position="211"/>
    </location>
</feature>
<feature type="transmembrane region" description="Helical" evidence="1">
    <location>
        <begin position="155"/>
        <end position="174"/>
    </location>
</feature>
<dbReference type="AlphaFoldDB" id="A0A9D5LWS3"/>
<keyword evidence="1" id="KW-1133">Transmembrane helix</keyword>
<feature type="transmembrane region" description="Helical" evidence="1">
    <location>
        <begin position="360"/>
        <end position="376"/>
    </location>
</feature>
<keyword evidence="1" id="KW-0812">Transmembrane</keyword>
<feature type="transmembrane region" description="Helical" evidence="1">
    <location>
        <begin position="130"/>
        <end position="149"/>
    </location>
</feature>
<comment type="caution">
    <text evidence="2">The sequence shown here is derived from an EMBL/GenBank/DDBJ whole genome shotgun (WGS) entry which is preliminary data.</text>
</comment>
<feature type="transmembrane region" description="Helical" evidence="1">
    <location>
        <begin position="227"/>
        <end position="247"/>
    </location>
</feature>
<protein>
    <submittedName>
        <fullName evidence="2">Uncharacterized protein</fullName>
    </submittedName>
</protein>
<evidence type="ECO:0000256" key="1">
    <source>
        <dbReference type="SAM" id="Phobius"/>
    </source>
</evidence>
<keyword evidence="1" id="KW-0472">Membrane</keyword>
<dbReference type="RefSeq" id="WP_226391744.1">
    <property type="nucleotide sequence ID" value="NZ_JADCKB010000002.1"/>
</dbReference>
<feature type="transmembrane region" description="Helical" evidence="1">
    <location>
        <begin position="330"/>
        <end position="348"/>
    </location>
</feature>
<proteinExistence type="predicted"/>
<feature type="transmembrane region" description="Helical" evidence="1">
    <location>
        <begin position="295"/>
        <end position="324"/>
    </location>
</feature>
<feature type="transmembrane region" description="Helical" evidence="1">
    <location>
        <begin position="106"/>
        <end position="123"/>
    </location>
</feature>
<dbReference type="EMBL" id="JADCKB010000002">
    <property type="protein sequence ID" value="MBE5039181.1"/>
    <property type="molecule type" value="Genomic_DNA"/>
</dbReference>
<organism evidence="2 3">
    <name type="scientific">Ructibacterium gallinarum</name>
    <dbReference type="NCBI Taxonomy" id="2779355"/>
    <lineage>
        <taxon>Bacteria</taxon>
        <taxon>Bacillati</taxon>
        <taxon>Bacillota</taxon>
        <taxon>Clostridia</taxon>
        <taxon>Eubacteriales</taxon>
        <taxon>Oscillospiraceae</taxon>
        <taxon>Ructibacterium</taxon>
    </lineage>
</organism>
<name>A0A9D5LWS3_9FIRM</name>
<reference evidence="2" key="1">
    <citation type="submission" date="2020-10" db="EMBL/GenBank/DDBJ databases">
        <title>ChiBAC.</title>
        <authorList>
            <person name="Zenner C."/>
            <person name="Hitch T.C.A."/>
            <person name="Clavel T."/>
        </authorList>
    </citation>
    <scope>NUCLEOTIDE SEQUENCE</scope>
    <source>
        <strain evidence="2">DSM 107454</strain>
    </source>
</reference>
<feature type="transmembrane region" description="Helical" evidence="1">
    <location>
        <begin position="388"/>
        <end position="408"/>
    </location>
</feature>